<feature type="chain" id="PRO_5047131774" evidence="3">
    <location>
        <begin position="30"/>
        <end position="539"/>
    </location>
</feature>
<dbReference type="InterPro" id="IPR000914">
    <property type="entry name" value="SBP_5_dom"/>
</dbReference>
<dbReference type="PANTHER" id="PTHR30290:SF83">
    <property type="entry name" value="ABC TRANSPORTER SUBSTRATE-BINDING PROTEIN"/>
    <property type="match status" value="1"/>
</dbReference>
<dbReference type="RefSeq" id="WP_133220480.1">
    <property type="nucleotide sequence ID" value="NZ_NRSG01000142.1"/>
</dbReference>
<dbReference type="PROSITE" id="PS51318">
    <property type="entry name" value="TAT"/>
    <property type="match status" value="1"/>
</dbReference>
<dbReference type="Proteomes" id="UP000697995">
    <property type="component" value="Unassembled WGS sequence"/>
</dbReference>
<feature type="domain" description="Solute-binding protein family 5" evidence="4">
    <location>
        <begin position="84"/>
        <end position="436"/>
    </location>
</feature>
<evidence type="ECO:0000313" key="5">
    <source>
        <dbReference type="EMBL" id="MBK1660044.1"/>
    </source>
</evidence>
<accession>A0ABS1CZS3</accession>
<evidence type="ECO:0000313" key="6">
    <source>
        <dbReference type="Proteomes" id="UP000697995"/>
    </source>
</evidence>
<dbReference type="InterPro" id="IPR030678">
    <property type="entry name" value="Peptide/Ni-bd"/>
</dbReference>
<protein>
    <submittedName>
        <fullName evidence="5">ABC transporter substrate-binding protein</fullName>
    </submittedName>
</protein>
<comment type="similarity">
    <text evidence="2">Belongs to the bacterial solute-binding protein 5 family.</text>
</comment>
<dbReference type="Gene3D" id="3.40.190.10">
    <property type="entry name" value="Periplasmic binding protein-like II"/>
    <property type="match status" value="1"/>
</dbReference>
<dbReference type="Pfam" id="PF00496">
    <property type="entry name" value="SBP_bac_5"/>
    <property type="match status" value="1"/>
</dbReference>
<comment type="caution">
    <text evidence="5">The sequence shown here is derived from an EMBL/GenBank/DDBJ whole genome shotgun (WGS) entry which is preliminary data.</text>
</comment>
<comment type="subcellular location">
    <subcellularLocation>
        <location evidence="1">Periplasm</location>
    </subcellularLocation>
</comment>
<dbReference type="SUPFAM" id="SSF53850">
    <property type="entry name" value="Periplasmic binding protein-like II"/>
    <property type="match status" value="1"/>
</dbReference>
<keyword evidence="6" id="KW-1185">Reference proteome</keyword>
<dbReference type="InterPro" id="IPR006311">
    <property type="entry name" value="TAT_signal"/>
</dbReference>
<dbReference type="EMBL" id="NRSG01000142">
    <property type="protein sequence ID" value="MBK1660044.1"/>
    <property type="molecule type" value="Genomic_DNA"/>
</dbReference>
<dbReference type="PIRSF" id="PIRSF002741">
    <property type="entry name" value="MppA"/>
    <property type="match status" value="1"/>
</dbReference>
<sequence>MIATPLIPRRALLGGALAAAALPPDPALAQAPSGTLRVGMTLAAIPLSNGFPDQGGEGQRFLGITGFNALCEWDLTRSDRPAPLKPGLATRWDPDPGNPRRWWFTIREGVRFHDGKLLETEDVVFSFDRAFKRDAPWFDQRASAQAGTRLPTVAAYGQDGRRFWIETTYPDSTLPFGLTFLGIVHRAAWENAGRSWDRFMEKPVGTGPFRIESWSIRERCVMTRFAEHWDASRIPRCERLVLLPLPDANTRVAALRSGQVDWIEAPPPDALASLRAAGFQVITNQYPHNWTWHFSMLEGSPWRDLRVRQAANLAVDRTGMRTMLADTMLEATGLVTPDSPWYGSPSFKLAHDPAQARRLLAQAGFGPRNPLRTRVAISASGSGQMQPLPMNEFVQQNLREVGIEVEFEVVEWNALLVIRREGAPKAQQRGITAVNISYAAADPFSAFMRLLKGDMIPPLGGNFGHYSEADMDALMEQAFNAFDAEQRDAILAKVHTEVVDRALFLFVGHDLNPRAMSRRVRGFVQARSWSQDLTPVSLS</sequence>
<gene>
    <name evidence="5" type="ORF">CKO45_17580</name>
</gene>
<feature type="signal peptide" evidence="3">
    <location>
        <begin position="1"/>
        <end position="29"/>
    </location>
</feature>
<dbReference type="Gene3D" id="3.90.76.10">
    <property type="entry name" value="Dipeptide-binding Protein, Domain 1"/>
    <property type="match status" value="1"/>
</dbReference>
<proteinExistence type="inferred from homology"/>
<evidence type="ECO:0000256" key="2">
    <source>
        <dbReference type="ARBA" id="ARBA00005695"/>
    </source>
</evidence>
<dbReference type="Gene3D" id="3.10.105.10">
    <property type="entry name" value="Dipeptide-binding Protein, Domain 3"/>
    <property type="match status" value="1"/>
</dbReference>
<evidence type="ECO:0000256" key="3">
    <source>
        <dbReference type="SAM" id="SignalP"/>
    </source>
</evidence>
<dbReference type="PANTHER" id="PTHR30290">
    <property type="entry name" value="PERIPLASMIC BINDING COMPONENT OF ABC TRANSPORTER"/>
    <property type="match status" value="1"/>
</dbReference>
<dbReference type="InterPro" id="IPR039424">
    <property type="entry name" value="SBP_5"/>
</dbReference>
<keyword evidence="3" id="KW-0732">Signal</keyword>
<name>A0ABS1CZS3_9PROT</name>
<evidence type="ECO:0000259" key="4">
    <source>
        <dbReference type="Pfam" id="PF00496"/>
    </source>
</evidence>
<organism evidence="5 6">
    <name type="scientific">Paracraurococcus ruber</name>
    <dbReference type="NCBI Taxonomy" id="77675"/>
    <lineage>
        <taxon>Bacteria</taxon>
        <taxon>Pseudomonadati</taxon>
        <taxon>Pseudomonadota</taxon>
        <taxon>Alphaproteobacteria</taxon>
        <taxon>Acetobacterales</taxon>
        <taxon>Roseomonadaceae</taxon>
        <taxon>Paracraurococcus</taxon>
    </lineage>
</organism>
<dbReference type="CDD" id="cd08495">
    <property type="entry name" value="PBP2_NikA_DppA_OppA_like_8"/>
    <property type="match status" value="1"/>
</dbReference>
<reference evidence="5 6" key="1">
    <citation type="journal article" date="2020" name="Microorganisms">
        <title>Osmotic Adaptation and Compatible Solute Biosynthesis of Phototrophic Bacteria as Revealed from Genome Analyses.</title>
        <authorList>
            <person name="Imhoff J.F."/>
            <person name="Rahn T."/>
            <person name="Kunzel S."/>
            <person name="Keller A."/>
            <person name="Neulinger S.C."/>
        </authorList>
    </citation>
    <scope>NUCLEOTIDE SEQUENCE [LARGE SCALE GENOMIC DNA]</scope>
    <source>
        <strain evidence="5 6">DSM 15382</strain>
    </source>
</reference>
<evidence type="ECO:0000256" key="1">
    <source>
        <dbReference type="ARBA" id="ARBA00004418"/>
    </source>
</evidence>